<dbReference type="eggNOG" id="COG1126">
    <property type="taxonomic scope" value="Bacteria"/>
</dbReference>
<dbReference type="RefSeq" id="WP_027306352.1">
    <property type="nucleotide sequence ID" value="NZ_CP020867.1"/>
</dbReference>
<keyword evidence="6 9" id="KW-0067">ATP-binding</keyword>
<dbReference type="InterPro" id="IPR003439">
    <property type="entry name" value="ABC_transporter-like_ATP-bd"/>
</dbReference>
<proteinExistence type="inferred from homology"/>
<name>A0A1W6BVT5_9BACT</name>
<evidence type="ECO:0000256" key="7">
    <source>
        <dbReference type="ARBA" id="ARBA00023136"/>
    </source>
</evidence>
<feature type="domain" description="ABC transporter" evidence="8">
    <location>
        <begin position="2"/>
        <end position="237"/>
    </location>
</feature>
<dbReference type="PANTHER" id="PTHR43166">
    <property type="entry name" value="AMINO ACID IMPORT ATP-BINDING PROTEIN"/>
    <property type="match status" value="1"/>
</dbReference>
<dbReference type="STRING" id="1121267.CCUN_0558"/>
<evidence type="ECO:0000256" key="5">
    <source>
        <dbReference type="ARBA" id="ARBA00022741"/>
    </source>
</evidence>
<evidence type="ECO:0000256" key="6">
    <source>
        <dbReference type="ARBA" id="ARBA00022840"/>
    </source>
</evidence>
<reference evidence="9 10" key="1">
    <citation type="submission" date="2017-04" db="EMBL/GenBank/DDBJ databases">
        <title>Complete genome sequence of the Campylobacter cuniculorum type strain LMG24588.</title>
        <authorList>
            <person name="Miller W.G."/>
            <person name="Yee E."/>
            <person name="Revez J."/>
            <person name="Bono J.L."/>
            <person name="Rossi M."/>
        </authorList>
    </citation>
    <scope>NUCLEOTIDE SEQUENCE [LARGE SCALE GENOMIC DNA]</scope>
    <source>
        <strain evidence="9 10">LMG 24588</strain>
    </source>
</reference>
<gene>
    <name evidence="9" type="ORF">CCUN_0558</name>
</gene>
<dbReference type="InterPro" id="IPR050086">
    <property type="entry name" value="MetN_ABC_transporter-like"/>
</dbReference>
<dbReference type="PANTHER" id="PTHR43166:SF35">
    <property type="entry name" value="L-CYSTINE IMPORT ATP-BINDING PROTEIN TCYN"/>
    <property type="match status" value="1"/>
</dbReference>
<dbReference type="GO" id="GO:0005524">
    <property type="term" value="F:ATP binding"/>
    <property type="evidence" value="ECO:0007669"/>
    <property type="project" value="UniProtKB-KW"/>
</dbReference>
<dbReference type="PIRSF" id="PIRSF039085">
    <property type="entry name" value="ABC_ATPase_HisP"/>
    <property type="match status" value="1"/>
</dbReference>
<evidence type="ECO:0000256" key="4">
    <source>
        <dbReference type="ARBA" id="ARBA00022475"/>
    </source>
</evidence>
<evidence type="ECO:0000256" key="2">
    <source>
        <dbReference type="ARBA" id="ARBA00005417"/>
    </source>
</evidence>
<dbReference type="SMART" id="SM00382">
    <property type="entry name" value="AAA"/>
    <property type="match status" value="1"/>
</dbReference>
<dbReference type="SUPFAM" id="SSF52540">
    <property type="entry name" value="P-loop containing nucleoside triphosphate hydrolases"/>
    <property type="match status" value="1"/>
</dbReference>
<dbReference type="PROSITE" id="PS50893">
    <property type="entry name" value="ABC_TRANSPORTER_2"/>
    <property type="match status" value="1"/>
</dbReference>
<organism evidence="9 10">
    <name type="scientific">Campylobacter cuniculorum DSM 23162 = LMG 24588</name>
    <dbReference type="NCBI Taxonomy" id="1121267"/>
    <lineage>
        <taxon>Bacteria</taxon>
        <taxon>Pseudomonadati</taxon>
        <taxon>Campylobacterota</taxon>
        <taxon>Epsilonproteobacteria</taxon>
        <taxon>Campylobacterales</taxon>
        <taxon>Campylobacteraceae</taxon>
        <taxon>Campylobacter</taxon>
    </lineage>
</organism>
<comment type="similarity">
    <text evidence="2">Belongs to the ABC transporter superfamily.</text>
</comment>
<dbReference type="GO" id="GO:0015424">
    <property type="term" value="F:ABC-type amino acid transporter activity"/>
    <property type="evidence" value="ECO:0007669"/>
    <property type="project" value="InterPro"/>
</dbReference>
<comment type="subcellular location">
    <subcellularLocation>
        <location evidence="1">Cell membrane</location>
        <topology evidence="1">Peripheral membrane protein</topology>
    </subcellularLocation>
</comment>
<dbReference type="GO" id="GO:0016887">
    <property type="term" value="F:ATP hydrolysis activity"/>
    <property type="evidence" value="ECO:0007669"/>
    <property type="project" value="InterPro"/>
</dbReference>
<dbReference type="PROSITE" id="PS00211">
    <property type="entry name" value="ABC_TRANSPORTER_1"/>
    <property type="match status" value="1"/>
</dbReference>
<dbReference type="Proteomes" id="UP000192902">
    <property type="component" value="Chromosome"/>
</dbReference>
<dbReference type="AlphaFoldDB" id="A0A1W6BVT5"/>
<keyword evidence="7" id="KW-0472">Membrane</keyword>
<evidence type="ECO:0000256" key="1">
    <source>
        <dbReference type="ARBA" id="ARBA00004202"/>
    </source>
</evidence>
<dbReference type="InterPro" id="IPR030679">
    <property type="entry name" value="ABC_ATPase_HisP-typ"/>
</dbReference>
<dbReference type="InterPro" id="IPR017871">
    <property type="entry name" value="ABC_transporter-like_CS"/>
</dbReference>
<dbReference type="InterPro" id="IPR027417">
    <property type="entry name" value="P-loop_NTPase"/>
</dbReference>
<keyword evidence="5" id="KW-0547">Nucleotide-binding</keyword>
<sequence length="242" mass="27579">MLKIENLNKKFKKEQVLKNIHLEVKTNEIIAIIGPSGAGKSTFLRTINLLEIPDTGRISIDELKLDFANFSKDEAFKLRKKSAMVFQNFNLFINKNILENITEALIVVYKMPKNRAKEIAYERLKSVNLEAKALNYPYELSGGQQQRVAIARALALNPSVMLFDEPTSALDLELVAEVLEVIKNIKDKTMIIVTHELNFAKNLADKIIFMANGEILEQGEAKHFFNNPSHTRVKNFLEKLHI</sequence>
<keyword evidence="4" id="KW-1003">Cell membrane</keyword>
<accession>A0A1W6BVT5</accession>
<keyword evidence="3" id="KW-0813">Transport</keyword>
<protein>
    <submittedName>
        <fullName evidence="9">Amino acid ABC transporter, ATP-binding protein</fullName>
    </submittedName>
</protein>
<dbReference type="EMBL" id="CP020867">
    <property type="protein sequence ID" value="ARJ56194.1"/>
    <property type="molecule type" value="Genomic_DNA"/>
</dbReference>
<evidence type="ECO:0000259" key="8">
    <source>
        <dbReference type="PROSITE" id="PS50893"/>
    </source>
</evidence>
<dbReference type="OrthoDB" id="9814623at2"/>
<evidence type="ECO:0000313" key="9">
    <source>
        <dbReference type="EMBL" id="ARJ56194.1"/>
    </source>
</evidence>
<evidence type="ECO:0000313" key="10">
    <source>
        <dbReference type="Proteomes" id="UP000192902"/>
    </source>
</evidence>
<dbReference type="Gene3D" id="3.40.50.300">
    <property type="entry name" value="P-loop containing nucleotide triphosphate hydrolases"/>
    <property type="match status" value="1"/>
</dbReference>
<dbReference type="GO" id="GO:0005886">
    <property type="term" value="C:plasma membrane"/>
    <property type="evidence" value="ECO:0007669"/>
    <property type="project" value="UniProtKB-SubCell"/>
</dbReference>
<evidence type="ECO:0000256" key="3">
    <source>
        <dbReference type="ARBA" id="ARBA00022448"/>
    </source>
</evidence>
<dbReference type="InterPro" id="IPR003593">
    <property type="entry name" value="AAA+_ATPase"/>
</dbReference>
<dbReference type="Pfam" id="PF00005">
    <property type="entry name" value="ABC_tran"/>
    <property type="match status" value="1"/>
</dbReference>
<dbReference type="KEGG" id="ccun:CCUN_0558"/>